<dbReference type="GeneID" id="98140036"/>
<accession>A0ABR4M4F2</accession>
<reference evidence="2 3" key="1">
    <citation type="submission" date="2024-07" db="EMBL/GenBank/DDBJ databases">
        <title>Section-level genome sequencing and comparative genomics of Aspergillus sections Usti and Cavernicolus.</title>
        <authorList>
            <consortium name="Lawrence Berkeley National Laboratory"/>
            <person name="Nybo J.L."/>
            <person name="Vesth T.C."/>
            <person name="Theobald S."/>
            <person name="Frisvad J.C."/>
            <person name="Larsen T.O."/>
            <person name="Kjaerboelling I."/>
            <person name="Rothschild-Mancinelli K."/>
            <person name="Lyhne E.K."/>
            <person name="Kogle M.E."/>
            <person name="Barry K."/>
            <person name="Clum A."/>
            <person name="Na H."/>
            <person name="Ledsgaard L."/>
            <person name="Lin J."/>
            <person name="Lipzen A."/>
            <person name="Kuo A."/>
            <person name="Riley R."/>
            <person name="Mondo S."/>
            <person name="Labutti K."/>
            <person name="Haridas S."/>
            <person name="Pangalinan J."/>
            <person name="Salamov A.A."/>
            <person name="Simmons B.A."/>
            <person name="Magnuson J.K."/>
            <person name="Chen J."/>
            <person name="Drula E."/>
            <person name="Henrissat B."/>
            <person name="Wiebenga A."/>
            <person name="Lubbers R.J."/>
            <person name="Gomes A.C."/>
            <person name="Macurrencykelacurrency M.R."/>
            <person name="Stajich J."/>
            <person name="Grigoriev I.V."/>
            <person name="Mortensen U.H."/>
            <person name="De Vries R.P."/>
            <person name="Baker S.E."/>
            <person name="Andersen M.R."/>
        </authorList>
    </citation>
    <scope>NUCLEOTIDE SEQUENCE [LARGE SCALE GENOMIC DNA]</scope>
    <source>
        <strain evidence="2 3">CBS 449.75</strain>
    </source>
</reference>
<proteinExistence type="predicted"/>
<gene>
    <name evidence="2" type="ORF">BJX67DRAFT_162144</name>
</gene>
<dbReference type="Proteomes" id="UP001610432">
    <property type="component" value="Unassembled WGS sequence"/>
</dbReference>
<dbReference type="RefSeq" id="XP_070890456.1">
    <property type="nucleotide sequence ID" value="XM_071024964.1"/>
</dbReference>
<comment type="caution">
    <text evidence="2">The sequence shown here is derived from an EMBL/GenBank/DDBJ whole genome shotgun (WGS) entry which is preliminary data.</text>
</comment>
<feature type="region of interest" description="Disordered" evidence="1">
    <location>
        <begin position="1"/>
        <end position="27"/>
    </location>
</feature>
<organism evidence="2 3">
    <name type="scientific">Aspergillus lucknowensis</name>
    <dbReference type="NCBI Taxonomy" id="176173"/>
    <lineage>
        <taxon>Eukaryota</taxon>
        <taxon>Fungi</taxon>
        <taxon>Dikarya</taxon>
        <taxon>Ascomycota</taxon>
        <taxon>Pezizomycotina</taxon>
        <taxon>Eurotiomycetes</taxon>
        <taxon>Eurotiomycetidae</taxon>
        <taxon>Eurotiales</taxon>
        <taxon>Aspergillaceae</taxon>
        <taxon>Aspergillus</taxon>
        <taxon>Aspergillus subgen. Nidulantes</taxon>
    </lineage>
</organism>
<evidence type="ECO:0000313" key="2">
    <source>
        <dbReference type="EMBL" id="KAL2871477.1"/>
    </source>
</evidence>
<keyword evidence="3" id="KW-1185">Reference proteome</keyword>
<evidence type="ECO:0000313" key="3">
    <source>
        <dbReference type="Proteomes" id="UP001610432"/>
    </source>
</evidence>
<feature type="compositionally biased region" description="Basic residues" evidence="1">
    <location>
        <begin position="9"/>
        <end position="20"/>
    </location>
</feature>
<name>A0ABR4M4F2_9EURO</name>
<sequence>MPTLFPQQKRVKKATKKKKNTGIGDPHCTTRLSESQAVCRFRYSQLNGLQFCKVPPRLFLFREGHWVVQVAHIYIFLINRSALAPSQIRPSCHCRIGGLLSQRTLGQSSSKLQDPNFDHDPKFFAFYLLENWVSKKKGNENSRVTEQTNGSWRGVWALQ</sequence>
<protein>
    <submittedName>
        <fullName evidence="2">Uncharacterized protein</fullName>
    </submittedName>
</protein>
<dbReference type="EMBL" id="JBFXLQ010000003">
    <property type="protein sequence ID" value="KAL2871477.1"/>
    <property type="molecule type" value="Genomic_DNA"/>
</dbReference>
<evidence type="ECO:0000256" key="1">
    <source>
        <dbReference type="SAM" id="MobiDB-lite"/>
    </source>
</evidence>